<evidence type="ECO:0000313" key="3">
    <source>
        <dbReference type="Proteomes" id="UP000886998"/>
    </source>
</evidence>
<gene>
    <name evidence="2" type="ORF">TNIN_118941</name>
</gene>
<accession>A0A8X6YWK7</accession>
<sequence>MTGNSKAVSQLIPTAAINSLPQNPISEKKGVKEKTDSFANSAHSKSDNRDRARKKLDDKDPYFELLGKDPSRALRR</sequence>
<comment type="caution">
    <text evidence="2">The sequence shown here is derived from an EMBL/GenBank/DDBJ whole genome shotgun (WGS) entry which is preliminary data.</text>
</comment>
<evidence type="ECO:0000256" key="1">
    <source>
        <dbReference type="SAM" id="MobiDB-lite"/>
    </source>
</evidence>
<feature type="compositionally biased region" description="Basic and acidic residues" evidence="1">
    <location>
        <begin position="26"/>
        <end position="36"/>
    </location>
</feature>
<organism evidence="2 3">
    <name type="scientific">Trichonephila inaurata madagascariensis</name>
    <dbReference type="NCBI Taxonomy" id="2747483"/>
    <lineage>
        <taxon>Eukaryota</taxon>
        <taxon>Metazoa</taxon>
        <taxon>Ecdysozoa</taxon>
        <taxon>Arthropoda</taxon>
        <taxon>Chelicerata</taxon>
        <taxon>Arachnida</taxon>
        <taxon>Araneae</taxon>
        <taxon>Araneomorphae</taxon>
        <taxon>Entelegynae</taxon>
        <taxon>Araneoidea</taxon>
        <taxon>Nephilidae</taxon>
        <taxon>Trichonephila</taxon>
        <taxon>Trichonephila inaurata</taxon>
    </lineage>
</organism>
<evidence type="ECO:0000313" key="2">
    <source>
        <dbReference type="EMBL" id="GFY77882.1"/>
    </source>
</evidence>
<proteinExistence type="predicted"/>
<dbReference type="EMBL" id="BMAV01022692">
    <property type="protein sequence ID" value="GFY77882.1"/>
    <property type="molecule type" value="Genomic_DNA"/>
</dbReference>
<dbReference type="AlphaFoldDB" id="A0A8X6YWK7"/>
<reference evidence="2" key="1">
    <citation type="submission" date="2020-08" db="EMBL/GenBank/DDBJ databases">
        <title>Multicomponent nature underlies the extraordinary mechanical properties of spider dragline silk.</title>
        <authorList>
            <person name="Kono N."/>
            <person name="Nakamura H."/>
            <person name="Mori M."/>
            <person name="Yoshida Y."/>
            <person name="Ohtoshi R."/>
            <person name="Malay A.D."/>
            <person name="Moran D.A.P."/>
            <person name="Tomita M."/>
            <person name="Numata K."/>
            <person name="Arakawa K."/>
        </authorList>
    </citation>
    <scope>NUCLEOTIDE SEQUENCE</scope>
</reference>
<feature type="region of interest" description="Disordered" evidence="1">
    <location>
        <begin position="19"/>
        <end position="76"/>
    </location>
</feature>
<name>A0A8X6YWK7_9ARAC</name>
<dbReference type="Proteomes" id="UP000886998">
    <property type="component" value="Unassembled WGS sequence"/>
</dbReference>
<keyword evidence="3" id="KW-1185">Reference proteome</keyword>
<protein>
    <submittedName>
        <fullName evidence="2">Uncharacterized protein</fullName>
    </submittedName>
</protein>
<feature type="compositionally biased region" description="Basic and acidic residues" evidence="1">
    <location>
        <begin position="44"/>
        <end position="76"/>
    </location>
</feature>